<dbReference type="GO" id="GO:0005524">
    <property type="term" value="F:ATP binding"/>
    <property type="evidence" value="ECO:0007669"/>
    <property type="project" value="UniProtKB-KW"/>
</dbReference>
<dbReference type="Pfam" id="PF00005">
    <property type="entry name" value="ABC_tran"/>
    <property type="match status" value="1"/>
</dbReference>
<dbReference type="GO" id="GO:0098796">
    <property type="term" value="C:membrane protein complex"/>
    <property type="evidence" value="ECO:0007669"/>
    <property type="project" value="UniProtKB-ARBA"/>
</dbReference>
<dbReference type="CDD" id="cd03255">
    <property type="entry name" value="ABC_MJ0796_LolCDE_FtsE"/>
    <property type="match status" value="1"/>
</dbReference>
<dbReference type="FunFam" id="3.40.50.300:FF:000032">
    <property type="entry name" value="Export ABC transporter ATP-binding protein"/>
    <property type="match status" value="1"/>
</dbReference>
<accession>A0AAU7VTJ1</accession>
<dbReference type="PROSITE" id="PS50893">
    <property type="entry name" value="ABC_TRANSPORTER_2"/>
    <property type="match status" value="1"/>
</dbReference>
<dbReference type="SUPFAM" id="SSF52540">
    <property type="entry name" value="P-loop containing nucleoside triphosphate hydrolases"/>
    <property type="match status" value="1"/>
</dbReference>
<evidence type="ECO:0000259" key="4">
    <source>
        <dbReference type="PROSITE" id="PS50893"/>
    </source>
</evidence>
<evidence type="ECO:0000256" key="3">
    <source>
        <dbReference type="ARBA" id="ARBA00022840"/>
    </source>
</evidence>
<dbReference type="InterPro" id="IPR017871">
    <property type="entry name" value="ABC_transporter-like_CS"/>
</dbReference>
<sequence>MSIAIELTDVRRSYGSGTGVVHALDGVDLVVPDGEFLAIVGRSGAGKSSLLNILGCLDRPSSGSLAIAGQRVSELPEREVARIRNMQIGFVFQSFNLIPALTAVGNVELPMAYAGVGRAERRERALEALARVGLDGREHHRPNQLSGGQQQRVAVARSLVNRPAFILADEPTGNLDSRATDDVLGIFEELHRDGATVVIITHEDDVAARAERVIVMRDGRIESSRSNEEAAA</sequence>
<dbReference type="RefSeq" id="WP_350350495.1">
    <property type="nucleotide sequence ID" value="NZ_CP158357.1"/>
</dbReference>
<dbReference type="InterPro" id="IPR003439">
    <property type="entry name" value="ABC_transporter-like_ATP-bd"/>
</dbReference>
<dbReference type="GO" id="GO:0005886">
    <property type="term" value="C:plasma membrane"/>
    <property type="evidence" value="ECO:0007669"/>
    <property type="project" value="TreeGrafter"/>
</dbReference>
<gene>
    <name evidence="5" type="ORF">ABS642_13475</name>
</gene>
<dbReference type="InterPro" id="IPR017911">
    <property type="entry name" value="MacB-like_ATP-bd"/>
</dbReference>
<dbReference type="PANTHER" id="PTHR24220:SF86">
    <property type="entry name" value="ABC TRANSPORTER ABCH.1"/>
    <property type="match status" value="1"/>
</dbReference>
<dbReference type="InterPro" id="IPR003593">
    <property type="entry name" value="AAA+_ATPase"/>
</dbReference>
<dbReference type="PROSITE" id="PS00211">
    <property type="entry name" value="ABC_TRANSPORTER_1"/>
    <property type="match status" value="1"/>
</dbReference>
<evidence type="ECO:0000313" key="5">
    <source>
        <dbReference type="EMBL" id="XBX76922.1"/>
    </source>
</evidence>
<dbReference type="Gene3D" id="3.40.50.300">
    <property type="entry name" value="P-loop containing nucleotide triphosphate hydrolases"/>
    <property type="match status" value="1"/>
</dbReference>
<dbReference type="GO" id="GO:0022857">
    <property type="term" value="F:transmembrane transporter activity"/>
    <property type="evidence" value="ECO:0007669"/>
    <property type="project" value="TreeGrafter"/>
</dbReference>
<dbReference type="EMBL" id="CP158357">
    <property type="protein sequence ID" value="XBX76922.1"/>
    <property type="molecule type" value="Genomic_DNA"/>
</dbReference>
<organism evidence="5">
    <name type="scientific">Microbacterium sp. A8/3-1</name>
    <dbReference type="NCBI Taxonomy" id="3160749"/>
    <lineage>
        <taxon>Bacteria</taxon>
        <taxon>Bacillati</taxon>
        <taxon>Actinomycetota</taxon>
        <taxon>Actinomycetes</taxon>
        <taxon>Micrococcales</taxon>
        <taxon>Microbacteriaceae</taxon>
        <taxon>Microbacterium</taxon>
    </lineage>
</organism>
<protein>
    <submittedName>
        <fullName evidence="5">ABC transporter ATP-binding protein</fullName>
    </submittedName>
</protein>
<evidence type="ECO:0000256" key="1">
    <source>
        <dbReference type="ARBA" id="ARBA00022448"/>
    </source>
</evidence>
<dbReference type="SMART" id="SM00382">
    <property type="entry name" value="AAA"/>
    <property type="match status" value="1"/>
</dbReference>
<dbReference type="InterPro" id="IPR015854">
    <property type="entry name" value="ABC_transpr_LolD-like"/>
</dbReference>
<dbReference type="PANTHER" id="PTHR24220">
    <property type="entry name" value="IMPORT ATP-BINDING PROTEIN"/>
    <property type="match status" value="1"/>
</dbReference>
<dbReference type="InterPro" id="IPR027417">
    <property type="entry name" value="P-loop_NTPase"/>
</dbReference>
<dbReference type="AlphaFoldDB" id="A0AAU7VTJ1"/>
<dbReference type="GO" id="GO:0016887">
    <property type="term" value="F:ATP hydrolysis activity"/>
    <property type="evidence" value="ECO:0007669"/>
    <property type="project" value="InterPro"/>
</dbReference>
<reference evidence="5" key="1">
    <citation type="submission" date="2024-06" db="EMBL/GenBank/DDBJ databases">
        <title>Draft genome sequence of Microbacterium sp. strain A8/3-1, isolated from Oxytropis tragacanthoides Fisch. ex DC. Root nodules in the Altai region of Russia.</title>
        <authorList>
            <person name="Sazanova A."/>
            <person name="Guro P."/>
            <person name="Kuznetsova I."/>
            <person name="Belimov A."/>
            <person name="Safronova V."/>
        </authorList>
    </citation>
    <scope>NUCLEOTIDE SEQUENCE</scope>
    <source>
        <strain evidence="5">A8/3-1</strain>
    </source>
</reference>
<name>A0AAU7VTJ1_9MICO</name>
<proteinExistence type="predicted"/>
<keyword evidence="3 5" id="KW-0067">ATP-binding</keyword>
<keyword evidence="1" id="KW-0813">Transport</keyword>
<evidence type="ECO:0000256" key="2">
    <source>
        <dbReference type="ARBA" id="ARBA00022741"/>
    </source>
</evidence>
<keyword evidence="2" id="KW-0547">Nucleotide-binding</keyword>
<feature type="domain" description="ABC transporter" evidence="4">
    <location>
        <begin position="5"/>
        <end position="232"/>
    </location>
</feature>